<dbReference type="AlphaFoldDB" id="A0A1L7CQI2"/>
<keyword evidence="3" id="KW-0175">Coiled coil</keyword>
<evidence type="ECO:0000313" key="5">
    <source>
        <dbReference type="EMBL" id="APT88103.1"/>
    </source>
</evidence>
<keyword evidence="1 2" id="KW-0238">DNA-binding</keyword>
<dbReference type="PANTHER" id="PTHR33449:SF1">
    <property type="entry name" value="NUCLEOID-ASSOCIATED PROTEIN YBAB"/>
    <property type="match status" value="1"/>
</dbReference>
<accession>A0A1L7CQI2</accession>
<sequence length="104" mass="10764">MQAILQQAQEMQQQLQAAQQEILATELVGSAGNGLVEITLTGGGEVRGVKIDPKVVDPEDVETLQDLVQGAFADGHDKIGKLAQEKLGPLTPSSGPEGASGLFG</sequence>
<dbReference type="Pfam" id="PF02575">
    <property type="entry name" value="YbaB_DNA_bd"/>
    <property type="match status" value="1"/>
</dbReference>
<keyword evidence="6" id="KW-1185">Reference proteome</keyword>
<dbReference type="STRING" id="1437875.CFRA_01015"/>
<dbReference type="KEGG" id="cfk:CFRA_01015"/>
<evidence type="ECO:0000256" key="1">
    <source>
        <dbReference type="ARBA" id="ARBA00023125"/>
    </source>
</evidence>
<organism evidence="5 6">
    <name type="scientific">Corynebacterium frankenforstense DSM 45800</name>
    <dbReference type="NCBI Taxonomy" id="1437875"/>
    <lineage>
        <taxon>Bacteria</taxon>
        <taxon>Bacillati</taxon>
        <taxon>Actinomycetota</taxon>
        <taxon>Actinomycetes</taxon>
        <taxon>Mycobacteriales</taxon>
        <taxon>Corynebacteriaceae</taxon>
        <taxon>Corynebacterium</taxon>
    </lineage>
</organism>
<comment type="subcellular location">
    <subcellularLocation>
        <location evidence="2">Cytoplasm</location>
        <location evidence="2">Nucleoid</location>
    </subcellularLocation>
</comment>
<evidence type="ECO:0000256" key="2">
    <source>
        <dbReference type="HAMAP-Rule" id="MF_00274"/>
    </source>
</evidence>
<dbReference type="EMBL" id="CP009247">
    <property type="protein sequence ID" value="APT88103.1"/>
    <property type="molecule type" value="Genomic_DNA"/>
</dbReference>
<dbReference type="InterPro" id="IPR004401">
    <property type="entry name" value="YbaB/EbfC"/>
</dbReference>
<comment type="subunit">
    <text evidence="2">Homodimer.</text>
</comment>
<dbReference type="Gene3D" id="3.30.1310.10">
    <property type="entry name" value="Nucleoid-associated protein YbaB-like domain"/>
    <property type="match status" value="1"/>
</dbReference>
<dbReference type="NCBIfam" id="TIGR00103">
    <property type="entry name" value="DNA_YbaB_EbfC"/>
    <property type="match status" value="1"/>
</dbReference>
<comment type="similarity">
    <text evidence="2">Belongs to the YbaB/EbfC family.</text>
</comment>
<dbReference type="PIRSF" id="PIRSF004555">
    <property type="entry name" value="UCP004555"/>
    <property type="match status" value="1"/>
</dbReference>
<dbReference type="Proteomes" id="UP000185434">
    <property type="component" value="Chromosome"/>
</dbReference>
<reference evidence="5 6" key="1">
    <citation type="submission" date="2014-08" db="EMBL/GenBank/DDBJ databases">
        <title>Complete genome sequence of Corynebacterium frankenforstense ST18(T) (=DSM 45800(T)), isolated from raw cow milk.</title>
        <authorList>
            <person name="Ruckert C."/>
            <person name="Albersmeier A."/>
            <person name="Winkler A."/>
            <person name="Lipski A."/>
            <person name="Kalinowski J."/>
        </authorList>
    </citation>
    <scope>NUCLEOTIDE SEQUENCE [LARGE SCALE GENOMIC DNA]</scope>
    <source>
        <strain evidence="5 6">ST18</strain>
    </source>
</reference>
<name>A0A1L7CQI2_9CORY</name>
<feature type="region of interest" description="Disordered" evidence="4">
    <location>
        <begin position="84"/>
        <end position="104"/>
    </location>
</feature>
<evidence type="ECO:0000256" key="3">
    <source>
        <dbReference type="SAM" id="Coils"/>
    </source>
</evidence>
<evidence type="ECO:0000256" key="4">
    <source>
        <dbReference type="SAM" id="MobiDB-lite"/>
    </source>
</evidence>
<gene>
    <name evidence="5" type="ORF">CFRA_01015</name>
</gene>
<dbReference type="PANTHER" id="PTHR33449">
    <property type="entry name" value="NUCLEOID-ASSOCIATED PROTEIN YBAB"/>
    <property type="match status" value="1"/>
</dbReference>
<dbReference type="GO" id="GO:0003677">
    <property type="term" value="F:DNA binding"/>
    <property type="evidence" value="ECO:0007669"/>
    <property type="project" value="UniProtKB-UniRule"/>
</dbReference>
<dbReference type="HAMAP" id="MF_00274">
    <property type="entry name" value="DNA_YbaB_EbfC"/>
    <property type="match status" value="1"/>
</dbReference>
<dbReference type="SUPFAM" id="SSF82607">
    <property type="entry name" value="YbaB-like"/>
    <property type="match status" value="1"/>
</dbReference>
<proteinExistence type="inferred from homology"/>
<comment type="function">
    <text evidence="2">Binds to DNA and alters its conformation. May be involved in regulation of gene expression, nucleoid organization and DNA protection.</text>
</comment>
<dbReference type="RefSeq" id="WP_075664777.1">
    <property type="nucleotide sequence ID" value="NZ_CP009247.1"/>
</dbReference>
<evidence type="ECO:0000313" key="6">
    <source>
        <dbReference type="Proteomes" id="UP000185434"/>
    </source>
</evidence>
<dbReference type="GO" id="GO:0043590">
    <property type="term" value="C:bacterial nucleoid"/>
    <property type="evidence" value="ECO:0007669"/>
    <property type="project" value="UniProtKB-UniRule"/>
</dbReference>
<feature type="coiled-coil region" evidence="3">
    <location>
        <begin position="1"/>
        <end position="28"/>
    </location>
</feature>
<dbReference type="GO" id="GO:0005829">
    <property type="term" value="C:cytosol"/>
    <property type="evidence" value="ECO:0007669"/>
    <property type="project" value="TreeGrafter"/>
</dbReference>
<dbReference type="InterPro" id="IPR036894">
    <property type="entry name" value="YbaB-like_sf"/>
</dbReference>
<keyword evidence="2" id="KW-0963">Cytoplasm</keyword>
<protein>
    <recommendedName>
        <fullName evidence="2">Nucleoid-associated protein CFRA_01015</fullName>
    </recommendedName>
</protein>